<dbReference type="AlphaFoldDB" id="A0A562L209"/>
<organism evidence="2 3">
    <name type="scientific">Luteimonas cucumeris</name>
    <dbReference type="NCBI Taxonomy" id="985012"/>
    <lineage>
        <taxon>Bacteria</taxon>
        <taxon>Pseudomonadati</taxon>
        <taxon>Pseudomonadota</taxon>
        <taxon>Gammaproteobacteria</taxon>
        <taxon>Lysobacterales</taxon>
        <taxon>Lysobacteraceae</taxon>
        <taxon>Luteimonas</taxon>
    </lineage>
</organism>
<reference evidence="2 3" key="1">
    <citation type="journal article" date="2015" name="Stand. Genomic Sci.">
        <title>Genomic Encyclopedia of Bacterial and Archaeal Type Strains, Phase III: the genomes of soil and plant-associated and newly described type strains.</title>
        <authorList>
            <person name="Whitman W.B."/>
            <person name="Woyke T."/>
            <person name="Klenk H.P."/>
            <person name="Zhou Y."/>
            <person name="Lilburn T.G."/>
            <person name="Beck B.J."/>
            <person name="De Vos P."/>
            <person name="Vandamme P."/>
            <person name="Eisen J.A."/>
            <person name="Garrity G."/>
            <person name="Hugenholtz P."/>
            <person name="Kyrpides N.C."/>
        </authorList>
    </citation>
    <scope>NUCLEOTIDE SEQUENCE [LARGE SCALE GENOMIC DNA]</scope>
    <source>
        <strain evidence="2 3">CGMCC 1.10821</strain>
    </source>
</reference>
<dbReference type="Pfam" id="PF11218">
    <property type="entry name" value="DUF3011"/>
    <property type="match status" value="1"/>
</dbReference>
<dbReference type="InterPro" id="IPR021381">
    <property type="entry name" value="DUF3011"/>
</dbReference>
<protein>
    <recommendedName>
        <fullName evidence="4">DUF3011 family protein</fullName>
    </recommendedName>
</protein>
<gene>
    <name evidence="2" type="ORF">IP90_02222</name>
</gene>
<comment type="caution">
    <text evidence="2">The sequence shown here is derived from an EMBL/GenBank/DDBJ whole genome shotgun (WGS) entry which is preliminary data.</text>
</comment>
<feature type="region of interest" description="Disordered" evidence="1">
    <location>
        <begin position="116"/>
        <end position="150"/>
    </location>
</feature>
<keyword evidence="3" id="KW-1185">Reference proteome</keyword>
<dbReference type="EMBL" id="VLKN01000005">
    <property type="protein sequence ID" value="TWI01663.1"/>
    <property type="molecule type" value="Genomic_DNA"/>
</dbReference>
<feature type="compositionally biased region" description="Low complexity" evidence="1">
    <location>
        <begin position="116"/>
        <end position="132"/>
    </location>
</feature>
<evidence type="ECO:0000256" key="1">
    <source>
        <dbReference type="SAM" id="MobiDB-lite"/>
    </source>
</evidence>
<evidence type="ECO:0008006" key="4">
    <source>
        <dbReference type="Google" id="ProtNLM"/>
    </source>
</evidence>
<evidence type="ECO:0000313" key="2">
    <source>
        <dbReference type="EMBL" id="TWI01663.1"/>
    </source>
</evidence>
<name>A0A562L209_9GAMM</name>
<dbReference type="Proteomes" id="UP000315167">
    <property type="component" value="Unassembled WGS sequence"/>
</dbReference>
<proteinExistence type="predicted"/>
<sequence>MHTRLDNTDIPLPEMTVNRLFLLAATALIAGAPLASHAQAAISMFNGTCPGGLEIHADEGGPVYVNGRETRLQRFNDKYIEARDAGSSVTLSITRSPDDSLAVSYTGKGGANGVCSIANSSSSEPASTNGSPDPEVTCESRGQGQNECDMDTRGDIRLVRQLSKTPCVQGQNWGLYHHSVWVKDGCRAVFRNMSGGGHPSHHSSAAIGPGAELLGACNTRAGDSGALITRVPVNEDVTELIVDYPDGRYLSWHATTAWCCR</sequence>
<accession>A0A562L209</accession>
<evidence type="ECO:0000313" key="3">
    <source>
        <dbReference type="Proteomes" id="UP000315167"/>
    </source>
</evidence>